<comment type="caution">
    <text evidence="2">The sequence shown here is derived from an EMBL/GenBank/DDBJ whole genome shotgun (WGS) entry which is preliminary data.</text>
</comment>
<dbReference type="InterPro" id="IPR004360">
    <property type="entry name" value="Glyas_Fos-R_dOase_dom"/>
</dbReference>
<dbReference type="PANTHER" id="PTHR33993:SF2">
    <property type="entry name" value="VOC DOMAIN-CONTAINING PROTEIN"/>
    <property type="match status" value="1"/>
</dbReference>
<reference evidence="2 3" key="1">
    <citation type="submission" date="2024-09" db="EMBL/GenBank/DDBJ databases">
        <authorList>
            <person name="Sun Q."/>
            <person name="Mori K."/>
        </authorList>
    </citation>
    <scope>NUCLEOTIDE SEQUENCE [LARGE SCALE GENOMIC DNA]</scope>
    <source>
        <strain evidence="2 3">TBRC 0563</strain>
    </source>
</reference>
<dbReference type="PANTHER" id="PTHR33993">
    <property type="entry name" value="GLYOXALASE-RELATED"/>
    <property type="match status" value="1"/>
</dbReference>
<name>A0ABV5YKF8_9ACTN</name>
<protein>
    <submittedName>
        <fullName evidence="2">VOC family protein</fullName>
    </submittedName>
</protein>
<dbReference type="InterPro" id="IPR037523">
    <property type="entry name" value="VOC_core"/>
</dbReference>
<dbReference type="PROSITE" id="PS51819">
    <property type="entry name" value="VOC"/>
    <property type="match status" value="1"/>
</dbReference>
<proteinExistence type="predicted"/>
<dbReference type="SUPFAM" id="SSF54593">
    <property type="entry name" value="Glyoxalase/Bleomycin resistance protein/Dihydroxybiphenyl dioxygenase"/>
    <property type="match status" value="1"/>
</dbReference>
<dbReference type="InterPro" id="IPR029068">
    <property type="entry name" value="Glyas_Bleomycin-R_OHBP_Dase"/>
</dbReference>
<dbReference type="Gene3D" id="3.10.180.10">
    <property type="entry name" value="2,3-Dihydroxybiphenyl 1,2-Dioxygenase, domain 1"/>
    <property type="match status" value="1"/>
</dbReference>
<keyword evidence="3" id="KW-1185">Reference proteome</keyword>
<accession>A0ABV5YKF8</accession>
<dbReference type="Proteomes" id="UP001589627">
    <property type="component" value="Unassembled WGS sequence"/>
</dbReference>
<dbReference type="EMBL" id="JBHLZP010000208">
    <property type="protein sequence ID" value="MFB9835536.1"/>
    <property type="molecule type" value="Genomic_DNA"/>
</dbReference>
<sequence>MSARHYNAVEWFEVATDRPEEARRFYGELFGWAFAGDGPYQEITTPGADHVSGGLFNSEGRFPGYAIFYVTVEDVAATLAKAESLGAKTIVPTTTTPDGLVFAQLRDATGNLFGIFTPPGA</sequence>
<evidence type="ECO:0000313" key="2">
    <source>
        <dbReference type="EMBL" id="MFB9835536.1"/>
    </source>
</evidence>
<dbReference type="RefSeq" id="WP_378207226.1">
    <property type="nucleotide sequence ID" value="NZ_JBHLZP010000208.1"/>
</dbReference>
<dbReference type="CDD" id="cd07247">
    <property type="entry name" value="SgaA_N_like"/>
    <property type="match status" value="1"/>
</dbReference>
<organism evidence="2 3">
    <name type="scientific">Actinoallomurus acaciae</name>
    <dbReference type="NCBI Taxonomy" id="502577"/>
    <lineage>
        <taxon>Bacteria</taxon>
        <taxon>Bacillati</taxon>
        <taxon>Actinomycetota</taxon>
        <taxon>Actinomycetes</taxon>
        <taxon>Streptosporangiales</taxon>
        <taxon>Thermomonosporaceae</taxon>
        <taxon>Actinoallomurus</taxon>
    </lineage>
</organism>
<gene>
    <name evidence="2" type="ORF">ACFFNX_25475</name>
</gene>
<dbReference type="InterPro" id="IPR052164">
    <property type="entry name" value="Anthracycline_SecMetBiosynth"/>
</dbReference>
<evidence type="ECO:0000259" key="1">
    <source>
        <dbReference type="PROSITE" id="PS51819"/>
    </source>
</evidence>
<dbReference type="Pfam" id="PF00903">
    <property type="entry name" value="Glyoxalase"/>
    <property type="match status" value="1"/>
</dbReference>
<evidence type="ECO:0000313" key="3">
    <source>
        <dbReference type="Proteomes" id="UP001589627"/>
    </source>
</evidence>
<feature type="domain" description="VOC" evidence="1">
    <location>
        <begin position="8"/>
        <end position="118"/>
    </location>
</feature>